<name>A0A2Z6AUQ5_9BACT</name>
<dbReference type="OrthoDB" id="9179708at2"/>
<dbReference type="Pfam" id="PF13524">
    <property type="entry name" value="Glyco_trans_1_2"/>
    <property type="match status" value="1"/>
</dbReference>
<dbReference type="KEGG" id="dfl:DFE_0232"/>
<accession>A0A2Z6AUQ5</accession>
<dbReference type="InterPro" id="IPR055259">
    <property type="entry name" value="YkvP/CgeB_Glyco_trans-like"/>
</dbReference>
<dbReference type="EMBL" id="AP017378">
    <property type="protein sequence ID" value="BBD06958.1"/>
    <property type="molecule type" value="Genomic_DNA"/>
</dbReference>
<organism evidence="2 3">
    <name type="scientific">Desulfovibrio ferrophilus</name>
    <dbReference type="NCBI Taxonomy" id="241368"/>
    <lineage>
        <taxon>Bacteria</taxon>
        <taxon>Pseudomonadati</taxon>
        <taxon>Thermodesulfobacteriota</taxon>
        <taxon>Desulfovibrionia</taxon>
        <taxon>Desulfovibrionales</taxon>
        <taxon>Desulfovibrionaceae</taxon>
        <taxon>Desulfovibrio</taxon>
    </lineage>
</organism>
<keyword evidence="3" id="KW-1185">Reference proteome</keyword>
<evidence type="ECO:0000313" key="3">
    <source>
        <dbReference type="Proteomes" id="UP000269883"/>
    </source>
</evidence>
<gene>
    <name evidence="2" type="ORF">DFE_0232</name>
</gene>
<evidence type="ECO:0000259" key="1">
    <source>
        <dbReference type="Pfam" id="PF13524"/>
    </source>
</evidence>
<evidence type="ECO:0000313" key="2">
    <source>
        <dbReference type="EMBL" id="BBD06958.1"/>
    </source>
</evidence>
<feature type="domain" description="Spore protein YkvP/CgeB glycosyl transferase-like" evidence="1">
    <location>
        <begin position="357"/>
        <end position="498"/>
    </location>
</feature>
<dbReference type="RefSeq" id="WP_126375749.1">
    <property type="nucleotide sequence ID" value="NZ_AP017378.1"/>
</dbReference>
<protein>
    <recommendedName>
        <fullName evidence="1">Spore protein YkvP/CgeB glycosyl transferase-like domain-containing protein</fullName>
    </recommendedName>
</protein>
<dbReference type="Proteomes" id="UP000269883">
    <property type="component" value="Chromosome"/>
</dbReference>
<dbReference type="AlphaFoldDB" id="A0A2Z6AUQ5"/>
<sequence length="502" mass="56042">MNKRPQRIRIKNELGKLQSLPDGPTQYERLPGGSEVVILGVGPDPSELALLAGSGKAVYVIEAPEYKGQMPPQWQAALPSHWKSIDPEDLDDDLLARAKIIIYLPAVRMFPTFWGRITGRCRWLKATSGVTPRPARTVILPTTQADLLHNELETALTGAGFEVLRLTPKAVGAELPAILRKQQPALFLSVNFRGLDPHGEVYHLLEAAGVTVCVWCVDNPFHLISGLRSPFWKQTHLAVTDSWFIDPLARHGAQKLWHMPLATTPSLFASPRQGNEDLSQRIVFVGRSQFPWKNSFFAGCKVPRWQWETAEKLLRDGGRPDYAWWLERLDIWPLWPDKDSRRVGLGAEDASRERRLACIESAAALPMTVIGDSDWADLLPASAELRPPVDYYGELPGIYAGAGWNLNVTSLLLPSGLTQRHFDVWAAGGLLLSDDTPGLSLFPEELTHEISFARPVDIPKLAKRLAPGTALREELIQAWRDEILTNHTYEVRTAALLDWLDT</sequence>
<proteinExistence type="predicted"/>
<reference evidence="2 3" key="1">
    <citation type="journal article" date="2018" name="Sci. Adv.">
        <title>Multi-heme cytochromes provide a pathway for survival in energy-limited environments.</title>
        <authorList>
            <person name="Deng X."/>
            <person name="Dohmae N."/>
            <person name="Nealson K.H."/>
            <person name="Hashimoto K."/>
            <person name="Okamoto A."/>
        </authorList>
    </citation>
    <scope>NUCLEOTIDE SEQUENCE [LARGE SCALE GENOMIC DNA]</scope>
    <source>
        <strain evidence="2 3">IS5</strain>
    </source>
</reference>